<comment type="caution">
    <text evidence="1">The sequence shown here is derived from an EMBL/GenBank/DDBJ whole genome shotgun (WGS) entry which is preliminary data.</text>
</comment>
<organism evidence="1 2">
    <name type="scientific">Pleurotus cornucopiae</name>
    <name type="common">Cornucopia mushroom</name>
    <dbReference type="NCBI Taxonomy" id="5321"/>
    <lineage>
        <taxon>Eukaryota</taxon>
        <taxon>Fungi</taxon>
        <taxon>Dikarya</taxon>
        <taxon>Basidiomycota</taxon>
        <taxon>Agaricomycotina</taxon>
        <taxon>Agaricomycetes</taxon>
        <taxon>Agaricomycetidae</taxon>
        <taxon>Agaricales</taxon>
        <taxon>Pleurotineae</taxon>
        <taxon>Pleurotaceae</taxon>
        <taxon>Pleurotus</taxon>
    </lineage>
</organism>
<dbReference type="EMBL" id="WQMT02000004">
    <property type="protein sequence ID" value="KAG9223660.1"/>
    <property type="molecule type" value="Genomic_DNA"/>
</dbReference>
<name>A0ACB7J059_PLECO</name>
<evidence type="ECO:0000313" key="2">
    <source>
        <dbReference type="Proteomes" id="UP000824881"/>
    </source>
</evidence>
<keyword evidence="2" id="KW-1185">Reference proteome</keyword>
<sequence length="674" mass="74396">MSRIPPTLAYMTIYNPTLKIPDSQSDDDEDAEEQAHIVFYTSKERAVSRDRMLRQVGLAKALVNFSEMFNADEPCNNIHSQSRRMIMLSPEPNFWIHACVEVAKSTKPTPKAKGKEKDKPKAQEKGKDPPSLYEYDDSSVHDLALKADIQRGYERFKLIHGSFTVILERLGKEALELQLERFWTVWAWSWNLEDGCDFASHLGVPMHPLFRQVQPILDEMGGLSDDDPNILLIVPPHTVPSSKFMAAAYPSSLALHLLETITPTFERRLKPKDSDASLSASIDTIRGAKGPPDSSKVDSSNANTHSRNNSNTFLGMPAMNVTMNKWNWPGYLTFGKSSNKRPPEMSKPPDNAPGAEKDTGDQVESVPPAEAPDDPQESASNADPVQEDVAVDTASLQEAVNDQLIPPTPPSEDTMGLGSSNPPGDEVPPPEVNPPDQGEPSIQGTSPEKEVEADSKDEEEVPRAPSPPPPPAPEPLPEYSFVHVNLPDKDGPESTTRQPVFYFTHQEYSIGVAFVGLKCDANLGLPQPQLNDLAAELRPYFHRIQDVLEDELLRSAVDLLPTATKILQPKDRYILSFNGFTVSSTGFASHSEHLFNGQRLQESPLDISEAFARGQNPQHWHVARRGIGFGSGVNNINGATVVTTGEAYFEVFRKETSLTDVDNALMGIVRKVLE</sequence>
<protein>
    <submittedName>
        <fullName evidence="1">Uncharacterized protein</fullName>
    </submittedName>
</protein>
<accession>A0ACB7J059</accession>
<proteinExistence type="predicted"/>
<gene>
    <name evidence="1" type="ORF">CCMSSC00406_0008543</name>
</gene>
<reference evidence="1 2" key="1">
    <citation type="journal article" date="2021" name="Appl. Environ. Microbiol.">
        <title>Genetic linkage and physical mapping for an oyster mushroom Pleurotus cornucopiae and QTL analysis for the trait cap color.</title>
        <authorList>
            <person name="Zhang Y."/>
            <person name="Gao W."/>
            <person name="Sonnenberg A."/>
            <person name="Chen Q."/>
            <person name="Zhang J."/>
            <person name="Huang C."/>
        </authorList>
    </citation>
    <scope>NUCLEOTIDE SEQUENCE [LARGE SCALE GENOMIC DNA]</scope>
    <source>
        <strain evidence="1">CCMSSC00406</strain>
    </source>
</reference>
<dbReference type="Proteomes" id="UP000824881">
    <property type="component" value="Unassembled WGS sequence"/>
</dbReference>
<evidence type="ECO:0000313" key="1">
    <source>
        <dbReference type="EMBL" id="KAG9223660.1"/>
    </source>
</evidence>